<accession>A0A381ZS43</accession>
<protein>
    <submittedName>
        <fullName evidence="1">Uncharacterized protein</fullName>
    </submittedName>
</protein>
<evidence type="ECO:0000313" key="1">
    <source>
        <dbReference type="EMBL" id="SVA91617.1"/>
    </source>
</evidence>
<name>A0A381ZS43_9ZZZZ</name>
<feature type="non-terminal residue" evidence="1">
    <location>
        <position position="1"/>
    </location>
</feature>
<sequence length="842" mass="91382">LLWDGNDTFTASDISIVPPVTQGVLQAEDDGTTYKMNITDFTSGTEYTVTVSDPEESTTLGVTDNAGNTGPVADVEYTFTYDNTIPGLTIDNVTGLSGTVIEDNDFYRGNDGVAEDVSIKFVWDESTDFNDSDITIDPASITFDLADSTGNNDGTYNHVITINAATLVEGLITITVPEDEVIDIAGNKGPAPDEVSFSFTYDITPPSPSEISAIATPTKVDYPEIVVRAGEAISSGENKTRVQAFLREGPELLDPIYISEGINPPSPDHTLFIHGSNDNTLFIGTFDDFTPLSDGSIREGKIYDNLVLKFLDEAGNSSLLENPSITPFRIDRQPPNPDGHGQEFDGIVYGFDTHYNSSNNLYYWNEDNTDINITVENLPIAGYDISMLGGEIRIMAKVGVNGTYVNLGRPQDLPLDNFPETLTFPVEADEPSFVGFEELDDDMEGSKVFIAAVIKDNAGNENIPGEWKRDSVIVDELDPLTGTLSDLETDVPLNAENSIVAEGYWNIDTYLLTASIGDLSDKDVNIEHGTVQLRGNVNSEGWELLGSAIDITSDNESNFSIAIQDSGVNGPDDTRGIEELTGDWSTMDGENVSIGARITDAAGNYIDWISTTTLQIDGITANDRPEITSATATNNDGWWSPTSPGLPIYIQIGTAEQITVDVTEGIPFITLKTGLVSDGIATYDVDNSSGSIMTFVYTPSINQTTLDNVDYRLEFKEDDNQDTIIHLNGGLIYEASGNFLRPADNSENPELIAFDETKILIIDGVAPEDLSEQQVTSTAKGGTALVRPPPAPKIHWGDGLDIYWNSTHTQLSLDVPLLTDNSLSYDVDNRGSIQLRMKAIFF</sequence>
<proteinExistence type="predicted"/>
<feature type="non-terminal residue" evidence="1">
    <location>
        <position position="842"/>
    </location>
</feature>
<gene>
    <name evidence="1" type="ORF">METZ01_LOCUS144471</name>
</gene>
<dbReference type="EMBL" id="UINC01022298">
    <property type="protein sequence ID" value="SVA91617.1"/>
    <property type="molecule type" value="Genomic_DNA"/>
</dbReference>
<organism evidence="1">
    <name type="scientific">marine metagenome</name>
    <dbReference type="NCBI Taxonomy" id="408172"/>
    <lineage>
        <taxon>unclassified sequences</taxon>
        <taxon>metagenomes</taxon>
        <taxon>ecological metagenomes</taxon>
    </lineage>
</organism>
<dbReference type="AlphaFoldDB" id="A0A381ZS43"/>
<reference evidence="1" key="1">
    <citation type="submission" date="2018-05" db="EMBL/GenBank/DDBJ databases">
        <authorList>
            <person name="Lanie J.A."/>
            <person name="Ng W.-L."/>
            <person name="Kazmierczak K.M."/>
            <person name="Andrzejewski T.M."/>
            <person name="Davidsen T.M."/>
            <person name="Wayne K.J."/>
            <person name="Tettelin H."/>
            <person name="Glass J.I."/>
            <person name="Rusch D."/>
            <person name="Podicherti R."/>
            <person name="Tsui H.-C.T."/>
            <person name="Winkler M.E."/>
        </authorList>
    </citation>
    <scope>NUCLEOTIDE SEQUENCE</scope>
</reference>